<dbReference type="EMBL" id="JAUSUB010000038">
    <property type="protein sequence ID" value="MDQ0273379.1"/>
    <property type="molecule type" value="Genomic_DNA"/>
</dbReference>
<evidence type="ECO:0000313" key="1">
    <source>
        <dbReference type="EMBL" id="MDQ0273379.1"/>
    </source>
</evidence>
<organism evidence="1 2">
    <name type="scientific">Cytobacillus purgationiresistens</name>
    <dbReference type="NCBI Taxonomy" id="863449"/>
    <lineage>
        <taxon>Bacteria</taxon>
        <taxon>Bacillati</taxon>
        <taxon>Bacillota</taxon>
        <taxon>Bacilli</taxon>
        <taxon>Bacillales</taxon>
        <taxon>Bacillaceae</taxon>
        <taxon>Cytobacillus</taxon>
    </lineage>
</organism>
<comment type="caution">
    <text evidence="1">The sequence shown here is derived from an EMBL/GenBank/DDBJ whole genome shotgun (WGS) entry which is preliminary data.</text>
</comment>
<sequence length="417" mass="47673">MKISDVFTAGGVPSVTYNSRENLELEDNLIMDLDIQGKIISITGPTKIGKTTLCKKVIPEDDFILISGGAIKSGDVFWSTIIDKMAVANSVSKDKGKEKEVKETSGFKAFGEGGFFGWLKVRVEGSDSKSESEKDTEKESKTFTPTPIYLAIESLLKTNKILMIDDFHYCDPEIQTEIIRALKEPIGSGLRVILCSVPHRGVDSIKVEKEMEGRVIQLSIYPWEREELYEISKKGFNALNIECPDSVIQNFISESYKSPHLMQDFCYWFCRVNKIREKQPFKQQLPGEIDFEDFYLRLVKDHASKDLYDKLVAGPPRDRKQREFKNGSEGDIYYAVMITLSYLTHETEITVDTVREKLKEILVPSSMPNKTQVNQVLQKMSDLAKDHTNREPAIDFQGDRLYIVDPFFSFYLKWSEK</sequence>
<name>A0ABU0AR87_9BACI</name>
<dbReference type="SUPFAM" id="SSF52540">
    <property type="entry name" value="P-loop containing nucleoside triphosphate hydrolases"/>
    <property type="match status" value="1"/>
</dbReference>
<dbReference type="InterPro" id="IPR027417">
    <property type="entry name" value="P-loop_NTPase"/>
</dbReference>
<dbReference type="Gene3D" id="3.40.50.300">
    <property type="entry name" value="P-loop containing nucleotide triphosphate hydrolases"/>
    <property type="match status" value="1"/>
</dbReference>
<dbReference type="RefSeq" id="WP_307479409.1">
    <property type="nucleotide sequence ID" value="NZ_JAUSUB010000038.1"/>
</dbReference>
<proteinExistence type="predicted"/>
<reference evidence="1 2" key="1">
    <citation type="submission" date="2023-07" db="EMBL/GenBank/DDBJ databases">
        <title>Genomic Encyclopedia of Type Strains, Phase IV (KMG-IV): sequencing the most valuable type-strain genomes for metagenomic binning, comparative biology and taxonomic classification.</title>
        <authorList>
            <person name="Goeker M."/>
        </authorList>
    </citation>
    <scope>NUCLEOTIDE SEQUENCE [LARGE SCALE GENOMIC DNA]</scope>
    <source>
        <strain evidence="1 2">DSM 23494</strain>
    </source>
</reference>
<accession>A0ABU0AR87</accession>
<protein>
    <recommendedName>
        <fullName evidence="3">ATP-binding protein</fullName>
    </recommendedName>
</protein>
<dbReference type="Proteomes" id="UP001238088">
    <property type="component" value="Unassembled WGS sequence"/>
</dbReference>
<evidence type="ECO:0008006" key="3">
    <source>
        <dbReference type="Google" id="ProtNLM"/>
    </source>
</evidence>
<gene>
    <name evidence="1" type="ORF">J2S17_005311</name>
</gene>
<evidence type="ECO:0000313" key="2">
    <source>
        <dbReference type="Proteomes" id="UP001238088"/>
    </source>
</evidence>
<keyword evidence="2" id="KW-1185">Reference proteome</keyword>